<proteinExistence type="inferred from homology"/>
<dbReference type="GO" id="GO:0042742">
    <property type="term" value="P:defense response to bacterium"/>
    <property type="evidence" value="ECO:0007669"/>
    <property type="project" value="UniProtKB-UniRule"/>
</dbReference>
<evidence type="ECO:0000256" key="7">
    <source>
        <dbReference type="ARBA" id="ARBA00023022"/>
    </source>
</evidence>
<dbReference type="Gene3D" id="3.10.360.10">
    <property type="entry name" value="Antimicrobial Peptide, Beta-defensin 2, Chain A"/>
    <property type="match status" value="1"/>
</dbReference>
<evidence type="ECO:0000313" key="12">
    <source>
        <dbReference type="Proteomes" id="UP000008225"/>
    </source>
</evidence>
<evidence type="ECO:0000256" key="4">
    <source>
        <dbReference type="ARBA" id="ARBA00022529"/>
    </source>
</evidence>
<reference evidence="11" key="2">
    <citation type="submission" date="2025-08" db="UniProtKB">
        <authorList>
            <consortium name="Ensembl"/>
        </authorList>
    </citation>
    <scope>IDENTIFICATION</scope>
</reference>
<comment type="similarity">
    <text evidence="2 9">Belongs to the beta-defensin family.</text>
</comment>
<accession>A0A8I3W9E2</accession>
<name>A0A8I3W9E2_CALJA</name>
<dbReference type="Pfam" id="PF13841">
    <property type="entry name" value="Defensin_beta_2"/>
    <property type="match status" value="1"/>
</dbReference>
<evidence type="ECO:0000259" key="10">
    <source>
        <dbReference type="Pfam" id="PF13841"/>
    </source>
</evidence>
<keyword evidence="5" id="KW-0732">Signal</keyword>
<dbReference type="PANTHER" id="PTHR15001">
    <property type="entry name" value="BETA-DEFENSIN 123-RELATED"/>
    <property type="match status" value="1"/>
</dbReference>
<comment type="function">
    <text evidence="9">Has antibacterial activity.</text>
</comment>
<evidence type="ECO:0000256" key="5">
    <source>
        <dbReference type="ARBA" id="ARBA00022729"/>
    </source>
</evidence>
<gene>
    <name evidence="11" type="primary">DEFB135</name>
</gene>
<keyword evidence="8" id="KW-1015">Disulfide bond</keyword>
<evidence type="ECO:0000256" key="6">
    <source>
        <dbReference type="ARBA" id="ARBA00022940"/>
    </source>
</evidence>
<dbReference type="GeneTree" id="ENSGT00530000064429"/>
<keyword evidence="12" id="KW-1185">Reference proteome</keyword>
<dbReference type="Proteomes" id="UP000008225">
    <property type="component" value="Chromosome 13"/>
</dbReference>
<organism evidence="11 12">
    <name type="scientific">Callithrix jacchus</name>
    <name type="common">White-tufted-ear marmoset</name>
    <name type="synonym">Simia Jacchus</name>
    <dbReference type="NCBI Taxonomy" id="9483"/>
    <lineage>
        <taxon>Eukaryota</taxon>
        <taxon>Metazoa</taxon>
        <taxon>Chordata</taxon>
        <taxon>Craniata</taxon>
        <taxon>Vertebrata</taxon>
        <taxon>Euteleostomi</taxon>
        <taxon>Mammalia</taxon>
        <taxon>Eutheria</taxon>
        <taxon>Euarchontoglires</taxon>
        <taxon>Primates</taxon>
        <taxon>Haplorrhini</taxon>
        <taxon>Platyrrhini</taxon>
        <taxon>Cebidae</taxon>
        <taxon>Callitrichinae</taxon>
        <taxon>Callithrix</taxon>
        <taxon>Callithrix</taxon>
    </lineage>
</organism>
<keyword evidence="4 9" id="KW-0929">Antimicrobial</keyword>
<comment type="subcellular location">
    <subcellularLocation>
        <location evidence="1 9">Secreted</location>
    </subcellularLocation>
</comment>
<dbReference type="GO" id="GO:0005576">
    <property type="term" value="C:extracellular region"/>
    <property type="evidence" value="ECO:0007669"/>
    <property type="project" value="UniProtKB-SubCell"/>
</dbReference>
<reference evidence="11 12" key="1">
    <citation type="submission" date="2009-03" db="EMBL/GenBank/DDBJ databases">
        <authorList>
            <person name="Warren W."/>
            <person name="Ye L."/>
            <person name="Minx P."/>
            <person name="Worley K."/>
            <person name="Gibbs R."/>
            <person name="Wilson R.K."/>
        </authorList>
    </citation>
    <scope>NUCLEOTIDE SEQUENCE [LARGE SCALE GENOMIC DNA]</scope>
</reference>
<keyword evidence="6 9" id="KW-0211">Defensin</keyword>
<dbReference type="Ensembl" id="ENSCJAT00000147818.1">
    <property type="protein sequence ID" value="ENSCJAP00000086144.1"/>
    <property type="gene ID" value="ENSCJAG00000083420.1"/>
</dbReference>
<reference evidence="11" key="3">
    <citation type="submission" date="2025-09" db="UniProtKB">
        <authorList>
            <consortium name="Ensembl"/>
        </authorList>
    </citation>
    <scope>IDENTIFICATION</scope>
</reference>
<evidence type="ECO:0000256" key="1">
    <source>
        <dbReference type="ARBA" id="ARBA00004613"/>
    </source>
</evidence>
<evidence type="ECO:0000256" key="2">
    <source>
        <dbReference type="ARBA" id="ARBA00007371"/>
    </source>
</evidence>
<evidence type="ECO:0000256" key="8">
    <source>
        <dbReference type="ARBA" id="ARBA00023157"/>
    </source>
</evidence>
<dbReference type="GO" id="GO:0045087">
    <property type="term" value="P:innate immune response"/>
    <property type="evidence" value="ECO:0007669"/>
    <property type="project" value="InterPro"/>
</dbReference>
<evidence type="ECO:0000256" key="9">
    <source>
        <dbReference type="RuleBase" id="RU231113"/>
    </source>
</evidence>
<dbReference type="InterPro" id="IPR050544">
    <property type="entry name" value="Beta-defensin"/>
</dbReference>
<dbReference type="PANTHER" id="PTHR15001:SF10">
    <property type="entry name" value="BETA-DEFENSIN 135"/>
    <property type="match status" value="1"/>
</dbReference>
<keyword evidence="3 9" id="KW-0964">Secreted</keyword>
<feature type="domain" description="Beta-defensin" evidence="10">
    <location>
        <begin position="74"/>
        <end position="103"/>
    </location>
</feature>
<evidence type="ECO:0000256" key="3">
    <source>
        <dbReference type="ARBA" id="ARBA00022525"/>
    </source>
</evidence>
<protein>
    <recommendedName>
        <fullName evidence="9">Beta-defensin</fullName>
    </recommendedName>
</protein>
<dbReference type="InterPro" id="IPR025933">
    <property type="entry name" value="Beta_defensin_dom"/>
</dbReference>
<evidence type="ECO:0000313" key="11">
    <source>
        <dbReference type="Ensembl" id="ENSCJAP00000086144.1"/>
    </source>
</evidence>
<keyword evidence="7 9" id="KW-0044">Antibiotic</keyword>
<dbReference type="AlphaFoldDB" id="A0A8I3W9E2"/>
<sequence length="115" mass="12489">MEQADVLVPKGSLATQLPFSPRLRRVTLPGTEAASLLIMVTRSVLLGLAVLVLLSYVPPGSSGPNAYIQKAFASCWRLHGTCRSKCLKNEEYHILCDTTYLCCASPKQLPILTGK</sequence>